<feature type="compositionally biased region" description="Low complexity" evidence="2">
    <location>
        <begin position="242"/>
        <end position="296"/>
    </location>
</feature>
<dbReference type="Gene3D" id="3.90.1200.10">
    <property type="match status" value="2"/>
</dbReference>
<gene>
    <name evidence="4" type="ORF">TAT_000055200</name>
    <name evidence="5" type="ORF">TAV_000054900</name>
</gene>
<dbReference type="SUPFAM" id="SSF56112">
    <property type="entry name" value="Protein kinase-like (PK-like)"/>
    <property type="match status" value="2"/>
</dbReference>
<feature type="region of interest" description="Disordered" evidence="2">
    <location>
        <begin position="327"/>
        <end position="360"/>
    </location>
</feature>
<feature type="region of interest" description="Disordered" evidence="2">
    <location>
        <begin position="234"/>
        <end position="308"/>
    </location>
</feature>
<feature type="region of interest" description="Disordered" evidence="2">
    <location>
        <begin position="379"/>
        <end position="413"/>
    </location>
</feature>
<proteinExistence type="inferred from homology"/>
<dbReference type="GO" id="GO:0005737">
    <property type="term" value="C:cytoplasm"/>
    <property type="evidence" value="ECO:0007669"/>
    <property type="project" value="TreeGrafter"/>
</dbReference>
<feature type="compositionally biased region" description="Polar residues" evidence="2">
    <location>
        <begin position="297"/>
        <end position="306"/>
    </location>
</feature>
<protein>
    <submittedName>
        <fullName evidence="4">Choline kinase, putative</fullName>
    </submittedName>
</protein>
<dbReference type="Gene3D" id="3.30.200.20">
    <property type="entry name" value="Phosphorylase Kinase, domain 1"/>
    <property type="match status" value="1"/>
</dbReference>
<dbReference type="EMBL" id="UIVT01000001">
    <property type="protein sequence ID" value="SVP88696.1"/>
    <property type="molecule type" value="Genomic_DNA"/>
</dbReference>
<dbReference type="PANTHER" id="PTHR22603:SF93">
    <property type="entry name" value="RE24176P"/>
    <property type="match status" value="1"/>
</dbReference>
<evidence type="ECO:0000313" key="5">
    <source>
        <dbReference type="EMBL" id="SVP89848.1"/>
    </source>
</evidence>
<dbReference type="GO" id="GO:0004103">
    <property type="term" value="F:choline kinase activity"/>
    <property type="evidence" value="ECO:0007669"/>
    <property type="project" value="TreeGrafter"/>
</dbReference>
<feature type="compositionally biased region" description="Basic and acidic residues" evidence="2">
    <location>
        <begin position="382"/>
        <end position="393"/>
    </location>
</feature>
<dbReference type="EMBL" id="UIVS01000001">
    <property type="protein sequence ID" value="SVP89848.1"/>
    <property type="molecule type" value="Genomic_DNA"/>
</dbReference>
<accession>A0A3B0MG61</accession>
<dbReference type="AlphaFoldDB" id="A0A3B0MG61"/>
<dbReference type="InterPro" id="IPR011009">
    <property type="entry name" value="Kinase-like_dom_sf"/>
</dbReference>
<organism evidence="4">
    <name type="scientific">Theileria annulata</name>
    <dbReference type="NCBI Taxonomy" id="5874"/>
    <lineage>
        <taxon>Eukaryota</taxon>
        <taxon>Sar</taxon>
        <taxon>Alveolata</taxon>
        <taxon>Apicomplexa</taxon>
        <taxon>Aconoidasida</taxon>
        <taxon>Piroplasmida</taxon>
        <taxon>Theileriidae</taxon>
        <taxon>Theileria</taxon>
    </lineage>
</organism>
<evidence type="ECO:0000313" key="4">
    <source>
        <dbReference type="EMBL" id="SVP88696.1"/>
    </source>
</evidence>
<dbReference type="VEuPathDB" id="PiroplasmaDB:TA20330"/>
<sequence>MRLEIFDEDIYKKILVPNASRNTSYIERIEDSYELKLLCKKYVPFWSELDLSDIEINLITIALTNKVYMVRVVNGDPNSICLDKVLLRIIDEDKSILYDIEHQNDVFKLLSEYGFCPKMINKFPGGRIENWIEGFVLHSNNLFNLSVLTSIATLLAKLHKIITKVAPKSWDRTPSLIYKTEEWIPKCHYINQYYNLNINLYEIDQLFLQYKSFLFKYIEYYSVTGSSGTVLGQAESNGPEVTNSNSTTNTSTCTTEDSTTNSTNSNTTGTTNNTKVSTDTKVNSTNTLTTINNNTTKDPTGASTVTKGKGANFTLTECNRERELNNTFTTTGKGANDTFSTSGKGANSMGTECTSGKGANSTAMECTGEKILNEIAVVTKSGESDTNTKDSTSKGEGVGGTSTRGLGTTTEDTEAVGASTVTGDTVTNIGREYGMKIVFCHNDMHIKNFIATYDGLTLIDFDYSSFNYVGADIGYFFIESNFDYDCDEYPFFKLDRSLELSYELKTMFASVYLSESLGFNVLPNHLNIIDPFLETIELFSIGTLIFWAYWGIIM</sequence>
<comment type="similarity">
    <text evidence="1">Belongs to the choline/ethanolamine kinase family.</text>
</comment>
<name>A0A3B0MG61_THEAN</name>
<evidence type="ECO:0000256" key="1">
    <source>
        <dbReference type="ARBA" id="ARBA00038211"/>
    </source>
</evidence>
<keyword evidence="3" id="KW-0812">Transmembrane</keyword>
<keyword evidence="3" id="KW-0472">Membrane</keyword>
<dbReference type="GO" id="GO:0006646">
    <property type="term" value="P:phosphatidylethanolamine biosynthetic process"/>
    <property type="evidence" value="ECO:0007669"/>
    <property type="project" value="TreeGrafter"/>
</dbReference>
<dbReference type="Pfam" id="PF01633">
    <property type="entry name" value="Choline_kinase"/>
    <property type="match status" value="2"/>
</dbReference>
<dbReference type="PANTHER" id="PTHR22603">
    <property type="entry name" value="CHOLINE/ETHANOALAMINE KINASE"/>
    <property type="match status" value="1"/>
</dbReference>
<keyword evidence="3" id="KW-1133">Transmembrane helix</keyword>
<evidence type="ECO:0000256" key="2">
    <source>
        <dbReference type="SAM" id="MobiDB-lite"/>
    </source>
</evidence>
<reference evidence="4" key="1">
    <citation type="submission" date="2018-07" db="EMBL/GenBank/DDBJ databases">
        <authorList>
            <person name="Quirk P.G."/>
            <person name="Krulwich T.A."/>
        </authorList>
    </citation>
    <scope>NUCLEOTIDE SEQUENCE</scope>
    <source>
        <strain evidence="4">Anand</strain>
    </source>
</reference>
<evidence type="ECO:0000256" key="3">
    <source>
        <dbReference type="SAM" id="Phobius"/>
    </source>
</evidence>
<keyword evidence="4" id="KW-0808">Transferase</keyword>
<feature type="transmembrane region" description="Helical" evidence="3">
    <location>
        <begin position="532"/>
        <end position="552"/>
    </location>
</feature>
<dbReference type="GO" id="GO:0004305">
    <property type="term" value="F:ethanolamine kinase activity"/>
    <property type="evidence" value="ECO:0007669"/>
    <property type="project" value="TreeGrafter"/>
</dbReference>
<keyword evidence="4" id="KW-0418">Kinase</keyword>